<evidence type="ECO:0008006" key="15">
    <source>
        <dbReference type="Google" id="ProtNLM"/>
    </source>
</evidence>
<evidence type="ECO:0000256" key="4">
    <source>
        <dbReference type="ARBA" id="ARBA00022617"/>
    </source>
</evidence>
<dbReference type="HOGENOM" id="CLU_001570_15_0_1"/>
<evidence type="ECO:0000256" key="7">
    <source>
        <dbReference type="ARBA" id="ARBA00023004"/>
    </source>
</evidence>
<sequence length="558" mass="63279">MSFVSQLNGTFPTSFPTSDDWSGYLAHAQAHFQNNSRLAILLLINTPVIIIILNILRQLILPRKASEPPTVFHWIPFFGSAASYGNDPLNFFFECQKKYGDVFTFILLGRRVTVALGPKGNNFILGGKSTVFNAEDAYTHLTTPIFGKDVVYDVPNEVFMEQKKFVKVGLSTDNLRAYAGMIEEEIEEFVRHDQNFKVYQANDINEWGTFDVVKVMQEITILTASRTLQGKEVRDALNKSFAELYNDLDNGFTPLNFMFPNLPLPSYRRRDKAHLKMSEFYVNIIKKRRAGHQDHEHDMIAALMQQKYRNGRLLNDKEIAHIMIALLMAGQHTGSATGSWALLHIAANPSVSEALYKEQVEHFVGPDGKMRPVTFEELRGLPLLDSVIRETLRMHPPIHSIMRYVRDDVPVPATLSAPSKDGIYIVPKGNYVLASPAISQADPTVWKNAETWDPYRWNDTQGVAAQAFAMYADENGEKIDYGFGAVSKGTDSPYQPFGAGKHRCIGEQFAYLQLGTLIATVIRMMEIRIDKVPEHNYHTMITMPKTPRTISYRRRNFD</sequence>
<feature type="binding site" description="axial binding residue" evidence="10">
    <location>
        <position position="504"/>
    </location>
    <ligand>
        <name>heme</name>
        <dbReference type="ChEBI" id="CHEBI:30413"/>
    </ligand>
    <ligandPart>
        <name>Fe</name>
        <dbReference type="ChEBI" id="CHEBI:18248"/>
    </ligandPart>
</feature>
<keyword evidence="5 10" id="KW-0479">Metal-binding</keyword>
<dbReference type="InterPro" id="IPR017972">
    <property type="entry name" value="Cyt_P450_CS"/>
</dbReference>
<evidence type="ECO:0000256" key="12">
    <source>
        <dbReference type="SAM" id="Phobius"/>
    </source>
</evidence>
<dbReference type="Gene3D" id="1.10.630.10">
    <property type="entry name" value="Cytochrome P450"/>
    <property type="match status" value="1"/>
</dbReference>
<dbReference type="GO" id="GO:0004497">
    <property type="term" value="F:monooxygenase activity"/>
    <property type="evidence" value="ECO:0007669"/>
    <property type="project" value="UniProtKB-KW"/>
</dbReference>
<name>A0A0C3C8K3_HEBCY</name>
<evidence type="ECO:0000256" key="1">
    <source>
        <dbReference type="ARBA" id="ARBA00001971"/>
    </source>
</evidence>
<comment type="subcellular location">
    <subcellularLocation>
        <location evidence="2">Membrane</location>
    </subcellularLocation>
</comment>
<dbReference type="FunFam" id="1.10.630.10:FF:000033">
    <property type="entry name" value="14-alpha sterol demethylase"/>
    <property type="match status" value="1"/>
</dbReference>
<dbReference type="GO" id="GO:0020037">
    <property type="term" value="F:heme binding"/>
    <property type="evidence" value="ECO:0007669"/>
    <property type="project" value="InterPro"/>
</dbReference>
<evidence type="ECO:0000313" key="13">
    <source>
        <dbReference type="EMBL" id="KIM39926.1"/>
    </source>
</evidence>
<keyword evidence="8 11" id="KW-0503">Monooxygenase</keyword>
<keyword evidence="7 10" id="KW-0408">Iron</keyword>
<evidence type="ECO:0000256" key="9">
    <source>
        <dbReference type="ARBA" id="ARBA00023136"/>
    </source>
</evidence>
<dbReference type="PRINTS" id="PR00465">
    <property type="entry name" value="EP450IV"/>
</dbReference>
<dbReference type="PANTHER" id="PTHR24304">
    <property type="entry name" value="CYTOCHROME P450 FAMILY 7"/>
    <property type="match status" value="1"/>
</dbReference>
<evidence type="ECO:0000256" key="10">
    <source>
        <dbReference type="PIRSR" id="PIRSR602403-1"/>
    </source>
</evidence>
<dbReference type="InterPro" id="IPR036396">
    <property type="entry name" value="Cyt_P450_sf"/>
</dbReference>
<keyword evidence="4 10" id="KW-0349">Heme</keyword>
<protein>
    <recommendedName>
        <fullName evidence="15">Lanosterol 14-alpha-demethylase</fullName>
    </recommendedName>
</protein>
<proteinExistence type="inferred from homology"/>
<dbReference type="CDD" id="cd11042">
    <property type="entry name" value="CYP51-like"/>
    <property type="match status" value="1"/>
</dbReference>
<keyword evidence="12" id="KW-0812">Transmembrane</keyword>
<comment type="cofactor">
    <cofactor evidence="1 10">
        <name>heme</name>
        <dbReference type="ChEBI" id="CHEBI:30413"/>
    </cofactor>
</comment>
<evidence type="ECO:0000256" key="3">
    <source>
        <dbReference type="ARBA" id="ARBA00010617"/>
    </source>
</evidence>
<comment type="similarity">
    <text evidence="3 11">Belongs to the cytochrome P450 family.</text>
</comment>
<keyword evidence="14" id="KW-1185">Reference proteome</keyword>
<dbReference type="AlphaFoldDB" id="A0A0C3C8K3"/>
<dbReference type="Pfam" id="PF00067">
    <property type="entry name" value="p450"/>
    <property type="match status" value="1"/>
</dbReference>
<dbReference type="InterPro" id="IPR050529">
    <property type="entry name" value="CYP450_sterol_14alpha_dmase"/>
</dbReference>
<dbReference type="InterPro" id="IPR002403">
    <property type="entry name" value="Cyt_P450_E_grp-IV"/>
</dbReference>
<evidence type="ECO:0000313" key="14">
    <source>
        <dbReference type="Proteomes" id="UP000053424"/>
    </source>
</evidence>
<evidence type="ECO:0000256" key="11">
    <source>
        <dbReference type="RuleBase" id="RU000461"/>
    </source>
</evidence>
<organism evidence="13 14">
    <name type="scientific">Hebeloma cylindrosporum</name>
    <dbReference type="NCBI Taxonomy" id="76867"/>
    <lineage>
        <taxon>Eukaryota</taxon>
        <taxon>Fungi</taxon>
        <taxon>Dikarya</taxon>
        <taxon>Basidiomycota</taxon>
        <taxon>Agaricomycotina</taxon>
        <taxon>Agaricomycetes</taxon>
        <taxon>Agaricomycetidae</taxon>
        <taxon>Agaricales</taxon>
        <taxon>Agaricineae</taxon>
        <taxon>Hymenogastraceae</taxon>
        <taxon>Hebeloma</taxon>
    </lineage>
</organism>
<keyword evidence="12" id="KW-1133">Transmembrane helix</keyword>
<accession>A0A0C3C8K3</accession>
<dbReference type="OrthoDB" id="1055148at2759"/>
<dbReference type="PRINTS" id="PR00385">
    <property type="entry name" value="P450"/>
</dbReference>
<evidence type="ECO:0000256" key="8">
    <source>
        <dbReference type="ARBA" id="ARBA00023033"/>
    </source>
</evidence>
<feature type="transmembrane region" description="Helical" evidence="12">
    <location>
        <begin position="38"/>
        <end position="56"/>
    </location>
</feature>
<dbReference type="GO" id="GO:0005506">
    <property type="term" value="F:iron ion binding"/>
    <property type="evidence" value="ECO:0007669"/>
    <property type="project" value="InterPro"/>
</dbReference>
<keyword evidence="9 12" id="KW-0472">Membrane</keyword>
<dbReference type="STRING" id="686832.A0A0C3C8K3"/>
<reference evidence="13 14" key="1">
    <citation type="submission" date="2014-04" db="EMBL/GenBank/DDBJ databases">
        <authorList>
            <consortium name="DOE Joint Genome Institute"/>
            <person name="Kuo A."/>
            <person name="Gay G."/>
            <person name="Dore J."/>
            <person name="Kohler A."/>
            <person name="Nagy L.G."/>
            <person name="Floudas D."/>
            <person name="Copeland A."/>
            <person name="Barry K.W."/>
            <person name="Cichocki N."/>
            <person name="Veneault-Fourrey C."/>
            <person name="LaButti K."/>
            <person name="Lindquist E.A."/>
            <person name="Lipzen A."/>
            <person name="Lundell T."/>
            <person name="Morin E."/>
            <person name="Murat C."/>
            <person name="Sun H."/>
            <person name="Tunlid A."/>
            <person name="Henrissat B."/>
            <person name="Grigoriev I.V."/>
            <person name="Hibbett D.S."/>
            <person name="Martin F."/>
            <person name="Nordberg H.P."/>
            <person name="Cantor M.N."/>
            <person name="Hua S.X."/>
        </authorList>
    </citation>
    <scope>NUCLEOTIDE SEQUENCE [LARGE SCALE GENOMIC DNA]</scope>
    <source>
        <strain evidence="14">h7</strain>
    </source>
</reference>
<evidence type="ECO:0000256" key="5">
    <source>
        <dbReference type="ARBA" id="ARBA00022723"/>
    </source>
</evidence>
<dbReference type="PROSITE" id="PS00086">
    <property type="entry name" value="CYTOCHROME_P450"/>
    <property type="match status" value="1"/>
</dbReference>
<dbReference type="GO" id="GO:0016020">
    <property type="term" value="C:membrane"/>
    <property type="evidence" value="ECO:0007669"/>
    <property type="project" value="UniProtKB-SubCell"/>
</dbReference>
<dbReference type="PANTHER" id="PTHR24304:SF2">
    <property type="entry name" value="24-HYDROXYCHOLESTEROL 7-ALPHA-HYDROXYLASE"/>
    <property type="match status" value="1"/>
</dbReference>
<keyword evidence="6 11" id="KW-0560">Oxidoreductase</keyword>
<gene>
    <name evidence="13" type="ORF">M413DRAFT_29081</name>
</gene>
<reference evidence="14" key="2">
    <citation type="submission" date="2015-01" db="EMBL/GenBank/DDBJ databases">
        <title>Evolutionary Origins and Diversification of the Mycorrhizal Mutualists.</title>
        <authorList>
            <consortium name="DOE Joint Genome Institute"/>
            <consortium name="Mycorrhizal Genomics Consortium"/>
            <person name="Kohler A."/>
            <person name="Kuo A."/>
            <person name="Nagy L.G."/>
            <person name="Floudas D."/>
            <person name="Copeland A."/>
            <person name="Barry K.W."/>
            <person name="Cichocki N."/>
            <person name="Veneault-Fourrey C."/>
            <person name="LaButti K."/>
            <person name="Lindquist E.A."/>
            <person name="Lipzen A."/>
            <person name="Lundell T."/>
            <person name="Morin E."/>
            <person name="Murat C."/>
            <person name="Riley R."/>
            <person name="Ohm R."/>
            <person name="Sun H."/>
            <person name="Tunlid A."/>
            <person name="Henrissat B."/>
            <person name="Grigoriev I.V."/>
            <person name="Hibbett D.S."/>
            <person name="Martin F."/>
        </authorList>
    </citation>
    <scope>NUCLEOTIDE SEQUENCE [LARGE SCALE GENOMIC DNA]</scope>
    <source>
        <strain evidence="14">h7</strain>
    </source>
</reference>
<dbReference type="EMBL" id="KN831784">
    <property type="protein sequence ID" value="KIM39926.1"/>
    <property type="molecule type" value="Genomic_DNA"/>
</dbReference>
<dbReference type="GO" id="GO:0016705">
    <property type="term" value="F:oxidoreductase activity, acting on paired donors, with incorporation or reduction of molecular oxygen"/>
    <property type="evidence" value="ECO:0007669"/>
    <property type="project" value="InterPro"/>
</dbReference>
<dbReference type="InterPro" id="IPR001128">
    <property type="entry name" value="Cyt_P450"/>
</dbReference>
<evidence type="ECO:0000256" key="2">
    <source>
        <dbReference type="ARBA" id="ARBA00004370"/>
    </source>
</evidence>
<dbReference type="Proteomes" id="UP000053424">
    <property type="component" value="Unassembled WGS sequence"/>
</dbReference>
<dbReference type="SUPFAM" id="SSF48264">
    <property type="entry name" value="Cytochrome P450"/>
    <property type="match status" value="1"/>
</dbReference>
<evidence type="ECO:0000256" key="6">
    <source>
        <dbReference type="ARBA" id="ARBA00023002"/>
    </source>
</evidence>